<dbReference type="GO" id="GO:0006493">
    <property type="term" value="P:protein O-linked glycosylation"/>
    <property type="evidence" value="ECO:0007669"/>
    <property type="project" value="TreeGrafter"/>
</dbReference>
<comment type="catalytic activity">
    <reaction evidence="18">
        <text>L-threonyl-[protein] + UDP-N-acetyl-alpha-D-galactosamine = a 3-O-[N-acetyl-alpha-D-galactosaminyl]-L-threonyl-[protein] + UDP + H(+)</text>
        <dbReference type="Rhea" id="RHEA:52424"/>
        <dbReference type="Rhea" id="RHEA-COMP:11060"/>
        <dbReference type="Rhea" id="RHEA-COMP:11689"/>
        <dbReference type="ChEBI" id="CHEBI:15378"/>
        <dbReference type="ChEBI" id="CHEBI:30013"/>
        <dbReference type="ChEBI" id="CHEBI:58223"/>
        <dbReference type="ChEBI" id="CHEBI:67138"/>
        <dbReference type="ChEBI" id="CHEBI:87075"/>
        <dbReference type="EC" id="2.4.1.41"/>
    </reaction>
</comment>
<feature type="domain" description="Ricin B lectin" evidence="21">
    <location>
        <begin position="229"/>
        <end position="359"/>
    </location>
</feature>
<keyword evidence="11" id="KW-0735">Signal-anchor</keyword>
<keyword evidence="6 20" id="KW-0328">Glycosyltransferase</keyword>
<evidence type="ECO:0000313" key="23">
    <source>
        <dbReference type="Proteomes" id="UP000289886"/>
    </source>
</evidence>
<comment type="pathway">
    <text evidence="3 20">Protein modification; protein glycosylation.</text>
</comment>
<dbReference type="InterPro" id="IPR035992">
    <property type="entry name" value="Ricin_B-like_lectins"/>
</dbReference>
<proteinExistence type="inferred from homology"/>
<evidence type="ECO:0000256" key="7">
    <source>
        <dbReference type="ARBA" id="ARBA00022679"/>
    </source>
</evidence>
<evidence type="ECO:0000256" key="3">
    <source>
        <dbReference type="ARBA" id="ARBA00004922"/>
    </source>
</evidence>
<dbReference type="InterPro" id="IPR029044">
    <property type="entry name" value="Nucleotide-diphossugar_trans"/>
</dbReference>
<dbReference type="EMBL" id="SCEB01215025">
    <property type="protein sequence ID" value="RXM31704.1"/>
    <property type="molecule type" value="Genomic_DNA"/>
</dbReference>
<dbReference type="CDD" id="cd23477">
    <property type="entry name" value="beta-trefoil_Ricin_GALNTL6"/>
    <property type="match status" value="1"/>
</dbReference>
<dbReference type="SMART" id="SM00458">
    <property type="entry name" value="RICIN"/>
    <property type="match status" value="1"/>
</dbReference>
<evidence type="ECO:0000256" key="14">
    <source>
        <dbReference type="ARBA" id="ARBA00023136"/>
    </source>
</evidence>
<evidence type="ECO:0000256" key="18">
    <source>
        <dbReference type="ARBA" id="ARBA00050905"/>
    </source>
</evidence>
<evidence type="ECO:0000256" key="10">
    <source>
        <dbReference type="ARBA" id="ARBA00022734"/>
    </source>
</evidence>
<evidence type="ECO:0000256" key="15">
    <source>
        <dbReference type="ARBA" id="ARBA00023157"/>
    </source>
</evidence>
<evidence type="ECO:0000256" key="5">
    <source>
        <dbReference type="ARBA" id="ARBA00012644"/>
    </source>
</evidence>
<dbReference type="GO" id="GO:0004653">
    <property type="term" value="F:polypeptide N-acetylgalactosaminyltransferase activity"/>
    <property type="evidence" value="ECO:0007669"/>
    <property type="project" value="UniProtKB-EC"/>
</dbReference>
<sequence length="375" mass="43547">MEILSTQSKSRMQHLKDKLEEYMARFPKVRIVRTKKREGLIRTRLLGATVAKGEVLTFLDSHCEANVNWLPPLLDQIAQNHRTIVCPMIDVIDHNHFGYEAQAGDAMRGAFDWEMYYKRIPIPAELQSTDPSDPFEVGHIYRKYVPYKVPSGTSLARNLKRVAETWMDEYTEYIYQRRPEYRHLSTGDLSAQKELRKQLKCKDFKWFMAAVAWDLPKYYPPVEPLPAAWGEIRNVVANLCIDSKHGSTGTELRLDVCVKDGSERTWSHEQIFTFGWREDLRPGDPLHTRKFCFDAISHSSPVTLYDCHGMKGNQLWLYRKDKTLYHPVSNSCIDCSPGDKKIFMHRCDPLSETQQWIFQHINATVLEKFNSPASS</sequence>
<evidence type="ECO:0000256" key="19">
    <source>
        <dbReference type="ARBA" id="ARBA00052209"/>
    </source>
</evidence>
<evidence type="ECO:0000256" key="11">
    <source>
        <dbReference type="ARBA" id="ARBA00022968"/>
    </source>
</evidence>
<evidence type="ECO:0000256" key="6">
    <source>
        <dbReference type="ARBA" id="ARBA00022676"/>
    </source>
</evidence>
<gene>
    <name evidence="22" type="ORF">EOD39_6734</name>
</gene>
<evidence type="ECO:0000256" key="17">
    <source>
        <dbReference type="ARBA" id="ARBA00023211"/>
    </source>
</evidence>
<evidence type="ECO:0000256" key="1">
    <source>
        <dbReference type="ARBA" id="ARBA00001936"/>
    </source>
</evidence>
<reference evidence="22 23" key="1">
    <citation type="submission" date="2019-01" db="EMBL/GenBank/DDBJ databases">
        <title>Draft Genome and Complete Hox-Cluster Characterization of the Sterlet Sturgeon (Acipenser ruthenus).</title>
        <authorList>
            <person name="Wei Q."/>
        </authorList>
    </citation>
    <scope>NUCLEOTIDE SEQUENCE [LARGE SCALE GENOMIC DNA]</scope>
    <source>
        <strain evidence="22">WHYD16114868_AA</strain>
        <tissue evidence="22">Blood</tissue>
    </source>
</reference>
<dbReference type="GO" id="GO:0000139">
    <property type="term" value="C:Golgi membrane"/>
    <property type="evidence" value="ECO:0007669"/>
    <property type="project" value="UniProtKB-SubCell"/>
</dbReference>
<evidence type="ECO:0000256" key="12">
    <source>
        <dbReference type="ARBA" id="ARBA00022989"/>
    </source>
</evidence>
<evidence type="ECO:0000256" key="9">
    <source>
        <dbReference type="ARBA" id="ARBA00022723"/>
    </source>
</evidence>
<dbReference type="Gene3D" id="2.80.10.50">
    <property type="match status" value="1"/>
</dbReference>
<comment type="caution">
    <text evidence="22">The sequence shown here is derived from an EMBL/GenBank/DDBJ whole genome shotgun (WGS) entry which is preliminary data.</text>
</comment>
<dbReference type="Pfam" id="PF00652">
    <property type="entry name" value="Ricin_B_lectin"/>
    <property type="match status" value="1"/>
</dbReference>
<dbReference type="SUPFAM" id="SSF53448">
    <property type="entry name" value="Nucleotide-diphospho-sugar transferases"/>
    <property type="match status" value="1"/>
</dbReference>
<name>A0A444U960_ACIRT</name>
<evidence type="ECO:0000259" key="21">
    <source>
        <dbReference type="SMART" id="SM00458"/>
    </source>
</evidence>
<keyword evidence="13 20" id="KW-0333">Golgi apparatus</keyword>
<accession>A0A444U960</accession>
<dbReference type="AlphaFoldDB" id="A0A444U960"/>
<keyword evidence="15 20" id="KW-1015">Disulfide bond</keyword>
<keyword evidence="10 20" id="KW-0430">Lectin</keyword>
<keyword evidence="14" id="KW-0472">Membrane</keyword>
<dbReference type="UniPathway" id="UPA00378"/>
<evidence type="ECO:0000256" key="16">
    <source>
        <dbReference type="ARBA" id="ARBA00023180"/>
    </source>
</evidence>
<dbReference type="Pfam" id="PF00535">
    <property type="entry name" value="Glycos_transf_2"/>
    <property type="match status" value="1"/>
</dbReference>
<dbReference type="InterPro" id="IPR000772">
    <property type="entry name" value="Ricin_B_lectin"/>
</dbReference>
<dbReference type="Proteomes" id="UP000289886">
    <property type="component" value="Unassembled WGS sequence"/>
</dbReference>
<keyword evidence="8" id="KW-0812">Transmembrane</keyword>
<dbReference type="SUPFAM" id="SSF50370">
    <property type="entry name" value="Ricin B-like lectins"/>
    <property type="match status" value="1"/>
</dbReference>
<evidence type="ECO:0000256" key="4">
    <source>
        <dbReference type="ARBA" id="ARBA00005680"/>
    </source>
</evidence>
<keyword evidence="17 20" id="KW-0464">Manganese</keyword>
<dbReference type="GO" id="GO:0030246">
    <property type="term" value="F:carbohydrate binding"/>
    <property type="evidence" value="ECO:0007669"/>
    <property type="project" value="UniProtKB-KW"/>
</dbReference>
<keyword evidence="9" id="KW-0479">Metal-binding</keyword>
<organism evidence="22 23">
    <name type="scientific">Acipenser ruthenus</name>
    <name type="common">Sterlet sturgeon</name>
    <dbReference type="NCBI Taxonomy" id="7906"/>
    <lineage>
        <taxon>Eukaryota</taxon>
        <taxon>Metazoa</taxon>
        <taxon>Chordata</taxon>
        <taxon>Craniata</taxon>
        <taxon>Vertebrata</taxon>
        <taxon>Euteleostomi</taxon>
        <taxon>Actinopterygii</taxon>
        <taxon>Chondrostei</taxon>
        <taxon>Acipenseriformes</taxon>
        <taxon>Acipenseridae</taxon>
        <taxon>Acipenser</taxon>
    </lineage>
</organism>
<protein>
    <recommendedName>
        <fullName evidence="5 20">Polypeptide N-acetylgalactosaminyltransferase</fullName>
        <ecNumber evidence="20">2.4.1.-</ecNumber>
    </recommendedName>
    <alternativeName>
        <fullName evidence="20">Protein-UDP acetylgalactosaminyltransferase</fullName>
    </alternativeName>
</protein>
<evidence type="ECO:0000256" key="8">
    <source>
        <dbReference type="ARBA" id="ARBA00022692"/>
    </source>
</evidence>
<dbReference type="GO" id="GO:0046872">
    <property type="term" value="F:metal ion binding"/>
    <property type="evidence" value="ECO:0007669"/>
    <property type="project" value="UniProtKB-KW"/>
</dbReference>
<comment type="similarity">
    <text evidence="4 20">Belongs to the glycosyltransferase 2 family. GalNAc-T subfamily.</text>
</comment>
<evidence type="ECO:0000256" key="2">
    <source>
        <dbReference type="ARBA" id="ARBA00004323"/>
    </source>
</evidence>
<evidence type="ECO:0000256" key="20">
    <source>
        <dbReference type="RuleBase" id="RU361242"/>
    </source>
</evidence>
<comment type="catalytic activity">
    <reaction evidence="19">
        <text>L-seryl-[protein] + UDP-N-acetyl-alpha-D-galactosamine = a 3-O-[N-acetyl-alpha-D-galactosaminyl]-L-seryl-[protein] + UDP + H(+)</text>
        <dbReference type="Rhea" id="RHEA:23956"/>
        <dbReference type="Rhea" id="RHEA-COMP:9863"/>
        <dbReference type="Rhea" id="RHEA-COMP:12788"/>
        <dbReference type="ChEBI" id="CHEBI:15378"/>
        <dbReference type="ChEBI" id="CHEBI:29999"/>
        <dbReference type="ChEBI" id="CHEBI:53604"/>
        <dbReference type="ChEBI" id="CHEBI:58223"/>
        <dbReference type="ChEBI" id="CHEBI:67138"/>
        <dbReference type="EC" id="2.4.1.41"/>
    </reaction>
</comment>
<dbReference type="InterPro" id="IPR001173">
    <property type="entry name" value="Glyco_trans_2-like"/>
</dbReference>
<evidence type="ECO:0000256" key="13">
    <source>
        <dbReference type="ARBA" id="ARBA00023034"/>
    </source>
</evidence>
<keyword evidence="16" id="KW-0325">Glycoprotein</keyword>
<dbReference type="PANTHER" id="PTHR11675:SF129">
    <property type="entry name" value="POLYPEPTIDE N-ACETYLGALACTOSAMINYLTRANSFERASE-LIKE 6"/>
    <property type="match status" value="1"/>
</dbReference>
<keyword evidence="23" id="KW-1185">Reference proteome</keyword>
<dbReference type="FunFam" id="2.80.10.50:FF:000011">
    <property type="entry name" value="Polypeptide N-acetylgalactosaminyltransferase"/>
    <property type="match status" value="1"/>
</dbReference>
<comment type="cofactor">
    <cofactor evidence="1 20">
        <name>Mn(2+)</name>
        <dbReference type="ChEBI" id="CHEBI:29035"/>
    </cofactor>
</comment>
<dbReference type="PANTHER" id="PTHR11675">
    <property type="entry name" value="N-ACETYLGALACTOSAMINYLTRANSFERASE"/>
    <property type="match status" value="1"/>
</dbReference>
<dbReference type="Gene3D" id="3.90.550.10">
    <property type="entry name" value="Spore Coat Polysaccharide Biosynthesis Protein SpsA, Chain A"/>
    <property type="match status" value="2"/>
</dbReference>
<keyword evidence="7 20" id="KW-0808">Transferase</keyword>
<comment type="subcellular location">
    <subcellularLocation>
        <location evidence="2 20">Golgi apparatus membrane</location>
        <topology evidence="2 20">Single-pass type II membrane protein</topology>
    </subcellularLocation>
</comment>
<dbReference type="PROSITE" id="PS50231">
    <property type="entry name" value="RICIN_B_LECTIN"/>
    <property type="match status" value="1"/>
</dbReference>
<evidence type="ECO:0000313" key="22">
    <source>
        <dbReference type="EMBL" id="RXM31704.1"/>
    </source>
</evidence>
<keyword evidence="12" id="KW-1133">Transmembrane helix</keyword>
<dbReference type="EC" id="2.4.1.-" evidence="20"/>